<keyword evidence="2" id="KW-1185">Reference proteome</keyword>
<dbReference type="EMBL" id="JAAWVT010000004">
    <property type="protein sequence ID" value="NKG21074.1"/>
    <property type="molecule type" value="Genomic_DNA"/>
</dbReference>
<accession>A0ABX1G4C4</accession>
<sequence>MTDDPIPVLPGQLDVLDALPPERLPDLPGCVRGIVGMTTNAKGRNVYTLQCEECLALETPTHLVLMKTHFHSRGDDRRRLCPDCRVHLFPDCICDHCREDRQSRAKHKEDR</sequence>
<dbReference type="RefSeq" id="WP_168151899.1">
    <property type="nucleotide sequence ID" value="NZ_JAAWVT010000004.1"/>
</dbReference>
<proteinExistence type="predicted"/>
<evidence type="ECO:0000313" key="2">
    <source>
        <dbReference type="Proteomes" id="UP000746595"/>
    </source>
</evidence>
<name>A0ABX1G4C4_9MICC</name>
<dbReference type="Proteomes" id="UP000746595">
    <property type="component" value="Unassembled WGS sequence"/>
</dbReference>
<protein>
    <submittedName>
        <fullName evidence="1">Uncharacterized protein</fullName>
    </submittedName>
</protein>
<comment type="caution">
    <text evidence="1">The sequence shown here is derived from an EMBL/GenBank/DDBJ whole genome shotgun (WGS) entry which is preliminary data.</text>
</comment>
<evidence type="ECO:0000313" key="1">
    <source>
        <dbReference type="EMBL" id="NKG21074.1"/>
    </source>
</evidence>
<gene>
    <name evidence="1" type="ORF">HED64_10200</name>
</gene>
<organism evidence="1 2">
    <name type="scientific">Paeniglutamicibacter terrestris</name>
    <dbReference type="NCBI Taxonomy" id="2723403"/>
    <lineage>
        <taxon>Bacteria</taxon>
        <taxon>Bacillati</taxon>
        <taxon>Actinomycetota</taxon>
        <taxon>Actinomycetes</taxon>
        <taxon>Micrococcales</taxon>
        <taxon>Micrococcaceae</taxon>
        <taxon>Paeniglutamicibacter</taxon>
    </lineage>
</organism>
<reference evidence="1 2" key="1">
    <citation type="submission" date="2020-04" db="EMBL/GenBank/DDBJ databases">
        <title>Paeniglutamicibacter sp. ANT13_2, a novel actinomycete isolated from sediment in Antarctica.</title>
        <authorList>
            <person name="Sakdapetsiri C."/>
            <person name="Pinyakong O."/>
        </authorList>
    </citation>
    <scope>NUCLEOTIDE SEQUENCE [LARGE SCALE GENOMIC DNA]</scope>
    <source>
        <strain evidence="1 2">ANT13_2</strain>
    </source>
</reference>